<feature type="domain" description="Response regulatory" evidence="7">
    <location>
        <begin position="233"/>
        <end position="349"/>
    </location>
</feature>
<dbReference type="GO" id="GO:0043709">
    <property type="term" value="P:cell adhesion involved in single-species biofilm formation"/>
    <property type="evidence" value="ECO:0007669"/>
    <property type="project" value="TreeGrafter"/>
</dbReference>
<dbReference type="GO" id="GO:0005886">
    <property type="term" value="C:plasma membrane"/>
    <property type="evidence" value="ECO:0007669"/>
    <property type="project" value="TreeGrafter"/>
</dbReference>
<dbReference type="Gene3D" id="3.40.50.2300">
    <property type="match status" value="2"/>
</dbReference>
<dbReference type="Proteomes" id="UP000219020">
    <property type="component" value="Unassembled WGS sequence"/>
</dbReference>
<feature type="modified residue" description="Phosphohistidine" evidence="5">
    <location>
        <position position="34"/>
    </location>
</feature>
<evidence type="ECO:0000256" key="4">
    <source>
        <dbReference type="ARBA" id="ARBA00034247"/>
    </source>
</evidence>
<dbReference type="GO" id="GO:0052621">
    <property type="term" value="F:diguanylate cyclase activity"/>
    <property type="evidence" value="ECO:0007669"/>
    <property type="project" value="UniProtKB-EC"/>
</dbReference>
<dbReference type="EC" id="2.7.7.65" evidence="2"/>
<comment type="catalytic activity">
    <reaction evidence="4">
        <text>2 GTP = 3',3'-c-di-GMP + 2 diphosphate</text>
        <dbReference type="Rhea" id="RHEA:24898"/>
        <dbReference type="ChEBI" id="CHEBI:33019"/>
        <dbReference type="ChEBI" id="CHEBI:37565"/>
        <dbReference type="ChEBI" id="CHEBI:58805"/>
        <dbReference type="EC" id="2.7.7.65"/>
    </reaction>
</comment>
<sequence length="525" mass="59198">MPKRIAQIQLIWKTVQHAPSDSLTELEEFAQESHKLAGTAITLGFVDLGKRGRDIEILLKPFLENKTLPKGDEVIDAIVTSLNEISDIAPKQPVEMTYGEVSLLHEIHKKKQLTYVISSQEEDTREMIEQLQKIDYDISFFANTSELGDAIKQATPSVIIADLREFNLLDDISQVWRKESGVPLVVLCPTECWRSRLNVAQAGAFSFIQKPIEYDDLLMVLDNILEAKHVQYHVLIVDDDRVIAEHYSIVLQAAGMKTLLLENMEHLLDEIGEFNPDIVLMDLYMPDCSGIDAVCVIRQHLSHTNLPIVYISGETDLKMQMEALQVGADDFLIKPINDIHLTQAVSIRAKRFRKLSTLMDRDSLTGLLNHSNLKVALERELSRARRHAANVSFAMIDIDHFKLVNDKYGHPVGDKVIKGVARRLNYRFRKTDTVARYGGEEFALVLPDTSTDIALELVNEFRVTFSKTPFSNGSETFYTTLSAGIATFPEFQSLETIIEAADSSLYLAKEKGRNRVVTHVELGFG</sequence>
<dbReference type="GeneID" id="66950923"/>
<evidence type="ECO:0000259" key="9">
    <source>
        <dbReference type="PROSITE" id="PS50894"/>
    </source>
</evidence>
<evidence type="ECO:0000256" key="5">
    <source>
        <dbReference type="PROSITE-ProRule" id="PRU00110"/>
    </source>
</evidence>
<dbReference type="InterPro" id="IPR000160">
    <property type="entry name" value="GGDEF_dom"/>
</dbReference>
<dbReference type="GO" id="GO:0004672">
    <property type="term" value="F:protein kinase activity"/>
    <property type="evidence" value="ECO:0007669"/>
    <property type="project" value="UniProtKB-ARBA"/>
</dbReference>
<organism evidence="10 11">
    <name type="scientific">Candidatus Enterovibrio escicola</name>
    <dbReference type="NCBI Taxonomy" id="1927127"/>
    <lineage>
        <taxon>Bacteria</taxon>
        <taxon>Pseudomonadati</taxon>
        <taxon>Pseudomonadota</taxon>
        <taxon>Gammaproteobacteria</taxon>
        <taxon>Vibrionales</taxon>
        <taxon>Vibrionaceae</taxon>
        <taxon>Enterovibrio</taxon>
    </lineage>
</organism>
<evidence type="ECO:0000313" key="10">
    <source>
        <dbReference type="EMBL" id="PCS23461.1"/>
    </source>
</evidence>
<dbReference type="PROSITE" id="PS50894">
    <property type="entry name" value="HPT"/>
    <property type="match status" value="1"/>
</dbReference>
<dbReference type="SMART" id="SM00448">
    <property type="entry name" value="REC"/>
    <property type="match status" value="1"/>
</dbReference>
<gene>
    <name evidence="10" type="ORF">BTN49_0429</name>
</gene>
<dbReference type="RefSeq" id="WP_223823990.1">
    <property type="nucleotide sequence ID" value="NZ_CAWOZG010000001.1"/>
</dbReference>
<dbReference type="InterPro" id="IPR011006">
    <property type="entry name" value="CheY-like_superfamily"/>
</dbReference>
<dbReference type="InterPro" id="IPR029787">
    <property type="entry name" value="Nucleotide_cyclase"/>
</dbReference>
<feature type="modified residue" description="4-aspartylphosphate" evidence="6">
    <location>
        <position position="282"/>
    </location>
</feature>
<evidence type="ECO:0000256" key="2">
    <source>
        <dbReference type="ARBA" id="ARBA00012528"/>
    </source>
</evidence>
<dbReference type="CDD" id="cd00156">
    <property type="entry name" value="REC"/>
    <property type="match status" value="1"/>
</dbReference>
<proteinExistence type="predicted"/>
<dbReference type="Pfam" id="PF00990">
    <property type="entry name" value="GGDEF"/>
    <property type="match status" value="1"/>
</dbReference>
<feature type="domain" description="GGDEF" evidence="8">
    <location>
        <begin position="389"/>
        <end position="521"/>
    </location>
</feature>
<dbReference type="CDD" id="cd01949">
    <property type="entry name" value="GGDEF"/>
    <property type="match status" value="1"/>
</dbReference>
<dbReference type="InterPro" id="IPR036641">
    <property type="entry name" value="HPT_dom_sf"/>
</dbReference>
<comment type="caution">
    <text evidence="10">The sequence shown here is derived from an EMBL/GenBank/DDBJ whole genome shotgun (WGS) entry which is preliminary data.</text>
</comment>
<feature type="domain" description="Response regulatory" evidence="7">
    <location>
        <begin position="113"/>
        <end position="225"/>
    </location>
</feature>
<dbReference type="SUPFAM" id="SSF47226">
    <property type="entry name" value="Histidine-containing phosphotransfer domain, HPT domain"/>
    <property type="match status" value="1"/>
</dbReference>
<evidence type="ECO:0000256" key="3">
    <source>
        <dbReference type="ARBA" id="ARBA00023012"/>
    </source>
</evidence>
<evidence type="ECO:0000256" key="1">
    <source>
        <dbReference type="ARBA" id="ARBA00001946"/>
    </source>
</evidence>
<dbReference type="Pfam" id="PF00072">
    <property type="entry name" value="Response_reg"/>
    <property type="match status" value="1"/>
</dbReference>
<dbReference type="InterPro" id="IPR043128">
    <property type="entry name" value="Rev_trsase/Diguanyl_cyclase"/>
</dbReference>
<dbReference type="EMBL" id="NBYY01000009">
    <property type="protein sequence ID" value="PCS23461.1"/>
    <property type="molecule type" value="Genomic_DNA"/>
</dbReference>
<dbReference type="PROSITE" id="PS50110">
    <property type="entry name" value="RESPONSE_REGULATORY"/>
    <property type="match status" value="2"/>
</dbReference>
<evidence type="ECO:0000259" key="7">
    <source>
        <dbReference type="PROSITE" id="PS50110"/>
    </source>
</evidence>
<keyword evidence="6" id="KW-0597">Phosphoprotein</keyword>
<dbReference type="InterPro" id="IPR001789">
    <property type="entry name" value="Sig_transdc_resp-reg_receiver"/>
</dbReference>
<reference evidence="11" key="1">
    <citation type="submission" date="2017-04" db="EMBL/GenBank/DDBJ databases">
        <title>Genome evolution of the luminous symbionts of deep sea anglerfish.</title>
        <authorList>
            <person name="Hendry T.A."/>
        </authorList>
    </citation>
    <scope>NUCLEOTIDE SEQUENCE [LARGE SCALE GENOMIC DNA]</scope>
</reference>
<feature type="modified residue" description="4-aspartylphosphate" evidence="6">
    <location>
        <position position="162"/>
    </location>
</feature>
<evidence type="ECO:0000256" key="6">
    <source>
        <dbReference type="PROSITE-ProRule" id="PRU00169"/>
    </source>
</evidence>
<name>A0A2A5T5P4_9GAMM</name>
<dbReference type="AlphaFoldDB" id="A0A2A5T5P4"/>
<keyword evidence="11" id="KW-1185">Reference proteome</keyword>
<keyword evidence="3" id="KW-0902">Two-component regulatory system</keyword>
<dbReference type="SUPFAM" id="SSF55073">
    <property type="entry name" value="Nucleotide cyclase"/>
    <property type="match status" value="1"/>
</dbReference>
<dbReference type="PANTHER" id="PTHR45138:SF9">
    <property type="entry name" value="DIGUANYLATE CYCLASE DGCM-RELATED"/>
    <property type="match status" value="1"/>
</dbReference>
<dbReference type="GO" id="GO:1902201">
    <property type="term" value="P:negative regulation of bacterial-type flagellum-dependent cell motility"/>
    <property type="evidence" value="ECO:0007669"/>
    <property type="project" value="TreeGrafter"/>
</dbReference>
<dbReference type="InterPro" id="IPR050469">
    <property type="entry name" value="Diguanylate_Cyclase"/>
</dbReference>
<dbReference type="FunFam" id="3.30.70.270:FF:000001">
    <property type="entry name" value="Diguanylate cyclase domain protein"/>
    <property type="match status" value="1"/>
</dbReference>
<dbReference type="NCBIfam" id="TIGR00254">
    <property type="entry name" value="GGDEF"/>
    <property type="match status" value="1"/>
</dbReference>
<dbReference type="SMART" id="SM00267">
    <property type="entry name" value="GGDEF"/>
    <property type="match status" value="1"/>
</dbReference>
<dbReference type="SUPFAM" id="SSF52172">
    <property type="entry name" value="CheY-like"/>
    <property type="match status" value="2"/>
</dbReference>
<dbReference type="InterPro" id="IPR008207">
    <property type="entry name" value="Sig_transdc_His_kin_Hpt_dom"/>
</dbReference>
<dbReference type="Gene3D" id="3.30.70.270">
    <property type="match status" value="1"/>
</dbReference>
<evidence type="ECO:0000313" key="11">
    <source>
        <dbReference type="Proteomes" id="UP000219020"/>
    </source>
</evidence>
<feature type="domain" description="HPt" evidence="9">
    <location>
        <begin position="1"/>
        <end position="92"/>
    </location>
</feature>
<protein>
    <recommendedName>
        <fullName evidence="2">diguanylate cyclase</fullName>
        <ecNumber evidence="2">2.7.7.65</ecNumber>
    </recommendedName>
</protein>
<evidence type="ECO:0000259" key="8">
    <source>
        <dbReference type="PROSITE" id="PS50887"/>
    </source>
</evidence>
<dbReference type="PROSITE" id="PS50887">
    <property type="entry name" value="GGDEF"/>
    <property type="match status" value="1"/>
</dbReference>
<dbReference type="GO" id="GO:0000160">
    <property type="term" value="P:phosphorelay signal transduction system"/>
    <property type="evidence" value="ECO:0007669"/>
    <property type="project" value="UniProtKB-KW"/>
</dbReference>
<accession>A0A2A5T5P4</accession>
<comment type="cofactor">
    <cofactor evidence="1">
        <name>Mg(2+)</name>
        <dbReference type="ChEBI" id="CHEBI:18420"/>
    </cofactor>
</comment>
<dbReference type="PANTHER" id="PTHR45138">
    <property type="entry name" value="REGULATORY COMPONENTS OF SENSORY TRANSDUCTION SYSTEM"/>
    <property type="match status" value="1"/>
</dbReference>